<proteinExistence type="predicted"/>
<evidence type="ECO:0000256" key="4">
    <source>
        <dbReference type="ARBA" id="ARBA00022737"/>
    </source>
</evidence>
<accession>A0A1R3SZ16</accession>
<dbReference type="GO" id="GO:0005576">
    <property type="term" value="C:extracellular region"/>
    <property type="evidence" value="ECO:0007669"/>
    <property type="project" value="UniProtKB-SubCell"/>
</dbReference>
<feature type="domain" description="Teneurin-like YD-shell" evidence="8">
    <location>
        <begin position="1337"/>
        <end position="1567"/>
    </location>
</feature>
<dbReference type="GO" id="GO:0005737">
    <property type="term" value="C:cytoplasm"/>
    <property type="evidence" value="ECO:0007669"/>
    <property type="project" value="InterPro"/>
</dbReference>
<dbReference type="EMBL" id="LT605205">
    <property type="protein sequence ID" value="SCD20150.1"/>
    <property type="molecule type" value="Genomic_DNA"/>
</dbReference>
<keyword evidence="5" id="KW-0843">Virulence</keyword>
<organism evidence="9 10">
    <name type="scientific">Proteiniphilum saccharofermentans</name>
    <dbReference type="NCBI Taxonomy" id="1642647"/>
    <lineage>
        <taxon>Bacteria</taxon>
        <taxon>Pseudomonadati</taxon>
        <taxon>Bacteroidota</taxon>
        <taxon>Bacteroidia</taxon>
        <taxon>Bacteroidales</taxon>
        <taxon>Dysgonomonadaceae</taxon>
        <taxon>Proteiniphilum</taxon>
    </lineage>
</organism>
<reference evidence="9 10" key="1">
    <citation type="submission" date="2016-08" db="EMBL/GenBank/DDBJ databases">
        <authorList>
            <person name="Seilhamer J.J."/>
        </authorList>
    </citation>
    <scope>NUCLEOTIDE SEQUENCE [LARGE SCALE GENOMIC DNA]</scope>
    <source>
        <strain evidence="9">M3/6</strain>
    </source>
</reference>
<keyword evidence="6" id="KW-0812">Transmembrane</keyword>
<evidence type="ECO:0000256" key="6">
    <source>
        <dbReference type="SAM" id="Phobius"/>
    </source>
</evidence>
<evidence type="ECO:0000313" key="9">
    <source>
        <dbReference type="EMBL" id="SCD20150.1"/>
    </source>
</evidence>
<dbReference type="KEGG" id="psac:PSM36_1327"/>
<keyword evidence="3 7" id="KW-0732">Signal</keyword>
<feature type="transmembrane region" description="Helical" evidence="6">
    <location>
        <begin position="1902"/>
        <end position="1920"/>
    </location>
</feature>
<sequence length="2209" mass="245757">MKTFYTLNRNLPLCLLLGINLWVLPGTKAFCHTGNDTIPKTGHIHVCTDESCDHVHYNDSGFFVSNNLYDKQTGYTIEPEVLGEGDTLYHYRFKGFVLDDIKSGVPALISNADKVLKNKYMQENGAVVELSAQVMSVDQSKSEGKIDFTEGVTPSGGKFYSIPVPTAPVASSAPQIALTYNSQAGNGVAGYGWNISGLSAITASGKSVYYDNVTTPLDLSKPEECTFYLDGTRLIPNTGSLTDYHYETAQGFVLVKKHMYESNIAYFSVAYPDGRTATFGFTDNMSMRHIYPLTEIKDLKGYLINYEYKNFTESGNNYYVSHIRYGGKTKAAHLAEIRFNYETRTDYTPVYVDGTAISAKLLLKSIVSYNSVNETNELRTYSLAHVLNNVWQLTRIDCKTGPKSLNPLQFTYEYYYPGSQGSLIKETEQFLSSYFASGSTARPVYVRGKFIRNRFNDGLVTFPGNYSPYTEIGKRVITKWPFKYTHELYGSNCSPNQDILIAPGLSFISQMHTIKAEDGFQTISAVDVNGDGVDEIVKVNFHSVNVSANATVLKITIYSTPSGTISSRWYTVNVGGYYNDGRETYSPMSREYFFGDFKGDGKMQLLTISHNKGPKNTDRTSIFSLIDLNTGSRIYEGSLFSFGLYDGQYTHTIDVNGDGKTELCYASSSGWKVYTLSGTSFTALPFSSSLTRTEFYRNELIGDLNGDGMADILIPPVNSYQDRTYAPIPVWAPSMCYNCGTPHPIINEYSHNCRKCNYDVTNFVSIYNLYCNECNSSLQSCQGYGTPYNVDDACCPTHGRSVYKEVDLGYVDNGNTWTVYLSTGKGHVKSTQSVTNAESGETYFLMDVNGDGKSDLLRLKNNRVRAFLNKHGIIQNTATGNEVTVTANSKILPANVVEFRNSSHFITIEDAYVKCYRFTKDEGKDKLLTGLTDSYGMQYMNDYSNMVENDNYITSSISRSYPFFSLIAPLNLLRTSNIYMDNYRPVKQYYYTWYGAVAHKTGLGFSGFEKVKTIEYVQNITVEEERDPLLFGVTTKVDSPFGTANYYYTRNEGSNRKCNPRMTSSNETDKLTGVYTYASYQYDTYNNPTKITLNIGSGSGITRITDQTYDNIVTSARYLIGQPLTTTVTNTRGGASWIHKEAITYNSARLPATRITYTGTSGTNKTGETRWTYDTNGNVTSEKSAPYNVTEFLGNTYTYDPSGRYIASVTNALLQKTDYSNYDKYGNPKTIEDHKSRITTRVYNEWGQLTSVAYPDGTSETTEIDWGGAGLYTITHTATGSPAGVIHYDALDREVRAGHQRFDGQWQYVDKAYDSKGRLEKVSLPFKGSSPSAWNTYSHDNYNRPTKLEEASGKNTTWSYNGLSTTETKNGIATTKTVDASGALVSVSDPGGTITYSLRPDGQPSSITAPGNVVTSFGYDVYGRQTSIADPSAGTQTFSDVYASNGELTRTVKDANNKTVKTVYHPDGRIKSVTRPEFNTTYEYKADNIVLLDYEVSTNGTRTDYKEYDTYDRIKIVEETVPDGKWLKKTYNYNGGNIQNILYASQNGEIGTEHFTYNYGHNTEIKLGTTSIWKLTEENTLGQPTKATTGSMNRTYSYTAYGMPTGRTAGSIQSFIYDFEIQRGNLKSRKDNKRNITETFGYDNMNRLTNAAGKAIAYSANGNITSIAGVGTMEYTHSGKPYQVSLITPTGGSVPAREQTVTYTSFQRPSTLSENGYNATFTYNSVGDRVKMHLKQGSTDVLTRHYIGGQYEIDKESGVERLYLGGDTYSAPAVYVKEAGSWKIYYICRDYLGSITHIANADGSLKAEYSYDAWGRLRNPATQVAYVPGSEPALFLARGYTGHEHLPWFGLINMNARLYDPALGRFLSPDPYVQNPLMTQHYNRYTYAMNNPLVYIDQDGELAWFIPVIIGAIIGGYIGASSAEGGELNPFNWGWSGNTWLGLGVGAVIGAVGGYGFAVGAPALANTAFFAYFGNGTIAAYTLTGGIVGGAIGYGSGYAGGMIHSKGDSYYAHQMGKRGAVIGSTLGGALGRLAGESETYKGRGEQIRYKQPKKPKWEGDYYTGTSEEADEMILALSKKLGIETSYYDTSRGFYFERVAGEAYLWNWGPNNDSWDYYMNREAYDYNVSIGYQRNDISTSHRYTYFQKEGNHFYIGSMSQRARVYATTHVHPNNSIESPADMMFSRVYGLKGYILGWRKGVRWSYDGSFK</sequence>
<dbReference type="STRING" id="1642647.PSM36_1327"/>
<keyword evidence="6" id="KW-1133">Transmembrane helix</keyword>
<evidence type="ECO:0000256" key="7">
    <source>
        <dbReference type="SAM" id="SignalP"/>
    </source>
</evidence>
<dbReference type="NCBIfam" id="TIGR03696">
    <property type="entry name" value="Rhs_assc_core"/>
    <property type="match status" value="1"/>
</dbReference>
<dbReference type="InterPro" id="IPR056823">
    <property type="entry name" value="TEN-like_YD-shell"/>
</dbReference>
<feature type="chain" id="PRO_5012119397" description="Teneurin-like YD-shell domain-containing protein" evidence="7">
    <location>
        <begin position="29"/>
        <end position="2209"/>
    </location>
</feature>
<dbReference type="Pfam" id="PF03534">
    <property type="entry name" value="SpvB"/>
    <property type="match status" value="1"/>
</dbReference>
<evidence type="ECO:0000256" key="3">
    <source>
        <dbReference type="ARBA" id="ARBA00022729"/>
    </source>
</evidence>
<name>A0A1R3SZ16_9BACT</name>
<dbReference type="Gene3D" id="2.180.10.10">
    <property type="entry name" value="RHS repeat-associated core"/>
    <property type="match status" value="2"/>
</dbReference>
<gene>
    <name evidence="9" type="ORF">PSM36_1327</name>
</gene>
<keyword evidence="2" id="KW-0964">Secreted</keyword>
<feature type="transmembrane region" description="Helical" evidence="6">
    <location>
        <begin position="1978"/>
        <end position="1999"/>
    </location>
</feature>
<evidence type="ECO:0000256" key="2">
    <source>
        <dbReference type="ARBA" id="ARBA00022525"/>
    </source>
</evidence>
<dbReference type="PANTHER" id="PTHR32305">
    <property type="match status" value="1"/>
</dbReference>
<dbReference type="InterPro" id="IPR050708">
    <property type="entry name" value="T6SS_VgrG/RHS"/>
</dbReference>
<evidence type="ECO:0000256" key="1">
    <source>
        <dbReference type="ARBA" id="ARBA00004613"/>
    </source>
</evidence>
<protein>
    <recommendedName>
        <fullName evidence="8">Teneurin-like YD-shell domain-containing protein</fullName>
    </recommendedName>
</protein>
<dbReference type="PANTHER" id="PTHR32305:SF15">
    <property type="entry name" value="PROTEIN RHSA-RELATED"/>
    <property type="match status" value="1"/>
</dbReference>
<dbReference type="InterPro" id="IPR022385">
    <property type="entry name" value="Rhs_assc_core"/>
</dbReference>
<dbReference type="InterPro" id="IPR003284">
    <property type="entry name" value="Sal_SpvB"/>
</dbReference>
<dbReference type="Proteomes" id="UP000187464">
    <property type="component" value="Chromosome I"/>
</dbReference>
<dbReference type="RefSeq" id="WP_161947552.1">
    <property type="nucleotide sequence ID" value="NZ_LT605205.1"/>
</dbReference>
<evidence type="ECO:0000313" key="10">
    <source>
        <dbReference type="Proteomes" id="UP000187464"/>
    </source>
</evidence>
<feature type="domain" description="Teneurin-like YD-shell" evidence="8">
    <location>
        <begin position="1783"/>
        <end position="1892"/>
    </location>
</feature>
<keyword evidence="10" id="KW-1185">Reference proteome</keyword>
<evidence type="ECO:0000259" key="8">
    <source>
        <dbReference type="Pfam" id="PF25023"/>
    </source>
</evidence>
<feature type="transmembrane region" description="Helical" evidence="6">
    <location>
        <begin position="1940"/>
        <end position="1958"/>
    </location>
</feature>
<dbReference type="InterPro" id="IPR013517">
    <property type="entry name" value="FG-GAP"/>
</dbReference>
<evidence type="ECO:0000256" key="5">
    <source>
        <dbReference type="ARBA" id="ARBA00023026"/>
    </source>
</evidence>
<dbReference type="InterPro" id="IPR028994">
    <property type="entry name" value="Integrin_alpha_N"/>
</dbReference>
<dbReference type="Pfam" id="PF25023">
    <property type="entry name" value="TEN_YD-shell"/>
    <property type="match status" value="2"/>
</dbReference>
<feature type="signal peptide" evidence="7">
    <location>
        <begin position="1"/>
        <end position="28"/>
    </location>
</feature>
<dbReference type="Pfam" id="PF13517">
    <property type="entry name" value="FG-GAP_3"/>
    <property type="match status" value="1"/>
</dbReference>
<comment type="subcellular location">
    <subcellularLocation>
        <location evidence="1">Secreted</location>
    </subcellularLocation>
</comment>
<keyword evidence="4" id="KW-0677">Repeat</keyword>
<dbReference type="SUPFAM" id="SSF69318">
    <property type="entry name" value="Integrin alpha N-terminal domain"/>
    <property type="match status" value="1"/>
</dbReference>
<keyword evidence="6" id="KW-0472">Membrane</keyword>